<evidence type="ECO:0000313" key="2">
    <source>
        <dbReference type="EMBL" id="GMT07536.1"/>
    </source>
</evidence>
<gene>
    <name evidence="2" type="ORF">PENTCL1PPCAC_29710</name>
</gene>
<feature type="compositionally biased region" description="Pro residues" evidence="1">
    <location>
        <begin position="40"/>
        <end position="51"/>
    </location>
</feature>
<accession>A0AAV5UM87</accession>
<keyword evidence="3" id="KW-1185">Reference proteome</keyword>
<dbReference type="AlphaFoldDB" id="A0AAV5UM87"/>
<feature type="region of interest" description="Disordered" evidence="1">
    <location>
        <begin position="32"/>
        <end position="54"/>
    </location>
</feature>
<feature type="non-terminal residue" evidence="2">
    <location>
        <position position="189"/>
    </location>
</feature>
<evidence type="ECO:0000313" key="3">
    <source>
        <dbReference type="Proteomes" id="UP001432027"/>
    </source>
</evidence>
<feature type="non-terminal residue" evidence="2">
    <location>
        <position position="1"/>
    </location>
</feature>
<name>A0AAV5UM87_9BILA</name>
<comment type="caution">
    <text evidence="2">The sequence shown here is derived from an EMBL/GenBank/DDBJ whole genome shotgun (WGS) entry which is preliminary data.</text>
</comment>
<organism evidence="2 3">
    <name type="scientific">Pristionchus entomophagus</name>
    <dbReference type="NCBI Taxonomy" id="358040"/>
    <lineage>
        <taxon>Eukaryota</taxon>
        <taxon>Metazoa</taxon>
        <taxon>Ecdysozoa</taxon>
        <taxon>Nematoda</taxon>
        <taxon>Chromadorea</taxon>
        <taxon>Rhabditida</taxon>
        <taxon>Rhabditina</taxon>
        <taxon>Diplogasteromorpha</taxon>
        <taxon>Diplogasteroidea</taxon>
        <taxon>Neodiplogasteridae</taxon>
        <taxon>Pristionchus</taxon>
    </lineage>
</organism>
<dbReference type="Proteomes" id="UP001432027">
    <property type="component" value="Unassembled WGS sequence"/>
</dbReference>
<dbReference type="EMBL" id="BTSX01000006">
    <property type="protein sequence ID" value="GMT07536.1"/>
    <property type="molecule type" value="Genomic_DNA"/>
</dbReference>
<evidence type="ECO:0000256" key="1">
    <source>
        <dbReference type="SAM" id="MobiDB-lite"/>
    </source>
</evidence>
<protein>
    <submittedName>
        <fullName evidence="2">Uncharacterized protein</fullName>
    </submittedName>
</protein>
<proteinExistence type="predicted"/>
<reference evidence="2" key="1">
    <citation type="submission" date="2023-10" db="EMBL/GenBank/DDBJ databases">
        <title>Genome assembly of Pristionchus species.</title>
        <authorList>
            <person name="Yoshida K."/>
            <person name="Sommer R.J."/>
        </authorList>
    </citation>
    <scope>NUCLEOTIDE SEQUENCE</scope>
    <source>
        <strain evidence="2">RS0144</strain>
    </source>
</reference>
<sequence>SWDDWEGSDEYNFGPDGEFVSMSTMDVGWWNSDPSSSTRPPLPRAPTPPPADMANEQHFVSRIIRHYRYIAVLDAVKVRLNQYFEEPPAGYESEFFLEEMHVWKEFAEMADKMKGDLRITGQPPGKVSYMDGIQLECKTVSLYDFAAMMKSHDEQVVRDMTAFVEHYIDFFKLFSENEDIRLDYVLEAV</sequence>